<evidence type="ECO:0000259" key="19">
    <source>
        <dbReference type="Pfam" id="PF00905"/>
    </source>
</evidence>
<dbReference type="Pfam" id="PF00912">
    <property type="entry name" value="Transgly"/>
    <property type="match status" value="1"/>
</dbReference>
<keyword evidence="8" id="KW-0812">Transmembrane</keyword>
<dbReference type="GO" id="GO:0030288">
    <property type="term" value="C:outer membrane-bounded periplasmic space"/>
    <property type="evidence" value="ECO:0007669"/>
    <property type="project" value="TreeGrafter"/>
</dbReference>
<evidence type="ECO:0000256" key="11">
    <source>
        <dbReference type="ARBA" id="ARBA00022984"/>
    </source>
</evidence>
<feature type="region of interest" description="Disordered" evidence="18">
    <location>
        <begin position="682"/>
        <end position="707"/>
    </location>
</feature>
<dbReference type="CDD" id="cd00063">
    <property type="entry name" value="FN3"/>
    <property type="match status" value="1"/>
</dbReference>
<evidence type="ECO:0000313" key="21">
    <source>
        <dbReference type="EMBL" id="PYZ99223.1"/>
    </source>
</evidence>
<keyword evidence="11" id="KW-0573">Peptidoglycan synthesis</keyword>
<evidence type="ECO:0000256" key="5">
    <source>
        <dbReference type="ARBA" id="ARBA00022670"/>
    </source>
</evidence>
<dbReference type="GO" id="GO:0008955">
    <property type="term" value="F:peptidoglycan glycosyltransferase activity"/>
    <property type="evidence" value="ECO:0007669"/>
    <property type="project" value="UniProtKB-EC"/>
</dbReference>
<protein>
    <submittedName>
        <fullName evidence="21">Penicillin-binding protein</fullName>
    </submittedName>
</protein>
<evidence type="ECO:0000256" key="13">
    <source>
        <dbReference type="ARBA" id="ARBA00023136"/>
    </source>
</evidence>
<comment type="similarity">
    <text evidence="2">In the N-terminal section; belongs to the glycosyltransferase 51 family.</text>
</comment>
<dbReference type="EMBL" id="PDOF01000001">
    <property type="protein sequence ID" value="PYZ99223.1"/>
    <property type="molecule type" value="Genomic_DNA"/>
</dbReference>
<evidence type="ECO:0000256" key="15">
    <source>
        <dbReference type="ARBA" id="ARBA00023316"/>
    </source>
</evidence>
<evidence type="ECO:0000256" key="10">
    <source>
        <dbReference type="ARBA" id="ARBA00022960"/>
    </source>
</evidence>
<keyword evidence="7" id="KW-0808">Transferase</keyword>
<evidence type="ECO:0000256" key="16">
    <source>
        <dbReference type="ARBA" id="ARBA00034000"/>
    </source>
</evidence>
<comment type="caution">
    <text evidence="21">The sequence shown here is derived from an EMBL/GenBank/DDBJ whole genome shotgun (WGS) entry which is preliminary data.</text>
</comment>
<keyword evidence="3" id="KW-1003">Cell membrane</keyword>
<dbReference type="Gene3D" id="1.10.3810.10">
    <property type="entry name" value="Biosynthetic peptidoglycan transglycosylase-like"/>
    <property type="match status" value="1"/>
</dbReference>
<keyword evidence="14" id="KW-0511">Multifunctional enzyme</keyword>
<dbReference type="RefSeq" id="WP_110519811.1">
    <property type="nucleotide sequence ID" value="NZ_PDOF01000001.1"/>
</dbReference>
<dbReference type="InterPro" id="IPR012338">
    <property type="entry name" value="Beta-lactam/transpept-like"/>
</dbReference>
<comment type="catalytic activity">
    <reaction evidence="16">
        <text>Preferential cleavage: (Ac)2-L-Lys-D-Ala-|-D-Ala. Also transpeptidation of peptidyl-alanyl moieties that are N-acyl substituents of D-alanine.</text>
        <dbReference type="EC" id="3.4.16.4"/>
    </reaction>
</comment>
<gene>
    <name evidence="21" type="ORF">CR205_09750</name>
</gene>
<dbReference type="PANTHER" id="PTHR32282">
    <property type="entry name" value="BINDING PROTEIN TRANSPEPTIDASE, PUTATIVE-RELATED"/>
    <property type="match status" value="1"/>
</dbReference>
<dbReference type="SUPFAM" id="SSF53955">
    <property type="entry name" value="Lysozyme-like"/>
    <property type="match status" value="1"/>
</dbReference>
<keyword evidence="4" id="KW-0121">Carboxypeptidase</keyword>
<dbReference type="InterPro" id="IPR001460">
    <property type="entry name" value="PCN-bd_Tpept"/>
</dbReference>
<evidence type="ECO:0000256" key="4">
    <source>
        <dbReference type="ARBA" id="ARBA00022645"/>
    </source>
</evidence>
<keyword evidence="9" id="KW-0378">Hydrolase</keyword>
<evidence type="ECO:0000256" key="1">
    <source>
        <dbReference type="ARBA" id="ARBA00007090"/>
    </source>
</evidence>
<accession>A0A2W0HBF9</accession>
<dbReference type="Proteomes" id="UP000248066">
    <property type="component" value="Unassembled WGS sequence"/>
</dbReference>
<dbReference type="GO" id="GO:0071555">
    <property type="term" value="P:cell wall organization"/>
    <property type="evidence" value="ECO:0007669"/>
    <property type="project" value="UniProtKB-KW"/>
</dbReference>
<dbReference type="InterPro" id="IPR001264">
    <property type="entry name" value="Glyco_trans_51"/>
</dbReference>
<evidence type="ECO:0000256" key="17">
    <source>
        <dbReference type="ARBA" id="ARBA00049902"/>
    </source>
</evidence>
<evidence type="ECO:0000256" key="3">
    <source>
        <dbReference type="ARBA" id="ARBA00022475"/>
    </source>
</evidence>
<evidence type="ECO:0000256" key="12">
    <source>
        <dbReference type="ARBA" id="ARBA00022989"/>
    </source>
</evidence>
<dbReference type="InterPro" id="IPR003961">
    <property type="entry name" value="FN3_dom"/>
</dbReference>
<name>A0A2W0HBF9_9BACI</name>
<keyword evidence="5" id="KW-0645">Protease</keyword>
<dbReference type="Gene3D" id="2.60.40.10">
    <property type="entry name" value="Immunoglobulins"/>
    <property type="match status" value="1"/>
</dbReference>
<evidence type="ECO:0000313" key="22">
    <source>
        <dbReference type="Proteomes" id="UP000248066"/>
    </source>
</evidence>
<dbReference type="GO" id="GO:0006508">
    <property type="term" value="P:proteolysis"/>
    <property type="evidence" value="ECO:0007669"/>
    <property type="project" value="UniProtKB-KW"/>
</dbReference>
<evidence type="ECO:0000256" key="14">
    <source>
        <dbReference type="ARBA" id="ARBA00023268"/>
    </source>
</evidence>
<dbReference type="FunFam" id="1.10.3810.10:FF:000001">
    <property type="entry name" value="Penicillin-binding protein 1A"/>
    <property type="match status" value="1"/>
</dbReference>
<evidence type="ECO:0000256" key="7">
    <source>
        <dbReference type="ARBA" id="ARBA00022679"/>
    </source>
</evidence>
<keyword evidence="22" id="KW-1185">Reference proteome</keyword>
<reference evidence="21 22" key="1">
    <citation type="submission" date="2017-10" db="EMBL/GenBank/DDBJ databases">
        <title>Bacillus sp. nov., a halophilic bacterium isolated from a Yangshapao Lake.</title>
        <authorList>
            <person name="Wang H."/>
        </authorList>
    </citation>
    <scope>NUCLEOTIDE SEQUENCE [LARGE SCALE GENOMIC DNA]</scope>
    <source>
        <strain evidence="21 22">YSP-3</strain>
    </source>
</reference>
<keyword evidence="6" id="KW-0328">Glycosyltransferase</keyword>
<keyword evidence="13" id="KW-0472">Membrane</keyword>
<keyword evidence="12" id="KW-1133">Transmembrane helix</keyword>
<dbReference type="NCBIfam" id="TIGR02074">
    <property type="entry name" value="PBP_1a_fam"/>
    <property type="match status" value="1"/>
</dbReference>
<dbReference type="GO" id="GO:0008658">
    <property type="term" value="F:penicillin binding"/>
    <property type="evidence" value="ECO:0007669"/>
    <property type="project" value="InterPro"/>
</dbReference>
<dbReference type="PANTHER" id="PTHR32282:SF32">
    <property type="entry name" value="PENICILLIN-BINDING PROTEIN 2A"/>
    <property type="match status" value="1"/>
</dbReference>
<evidence type="ECO:0000256" key="6">
    <source>
        <dbReference type="ARBA" id="ARBA00022676"/>
    </source>
</evidence>
<dbReference type="Gene3D" id="3.40.710.10">
    <property type="entry name" value="DD-peptidase/beta-lactamase superfamily"/>
    <property type="match status" value="1"/>
</dbReference>
<evidence type="ECO:0000256" key="9">
    <source>
        <dbReference type="ARBA" id="ARBA00022801"/>
    </source>
</evidence>
<dbReference type="InterPro" id="IPR036950">
    <property type="entry name" value="PBP_transglycosylase"/>
</dbReference>
<keyword evidence="15" id="KW-0961">Cell wall biogenesis/degradation</keyword>
<dbReference type="Pfam" id="PF00905">
    <property type="entry name" value="Transpeptidase"/>
    <property type="match status" value="1"/>
</dbReference>
<dbReference type="OrthoDB" id="9766909at2"/>
<keyword evidence="10" id="KW-0133">Cell shape</keyword>
<dbReference type="InterPro" id="IPR013783">
    <property type="entry name" value="Ig-like_fold"/>
</dbReference>
<evidence type="ECO:0000256" key="2">
    <source>
        <dbReference type="ARBA" id="ARBA00007739"/>
    </source>
</evidence>
<dbReference type="GO" id="GO:0009002">
    <property type="term" value="F:serine-type D-Ala-D-Ala carboxypeptidase activity"/>
    <property type="evidence" value="ECO:0007669"/>
    <property type="project" value="UniProtKB-EC"/>
</dbReference>
<proteinExistence type="inferred from homology"/>
<dbReference type="GO" id="GO:0009252">
    <property type="term" value="P:peptidoglycan biosynthetic process"/>
    <property type="evidence" value="ECO:0007669"/>
    <property type="project" value="UniProtKB-KW"/>
</dbReference>
<dbReference type="AlphaFoldDB" id="A0A2W0HBF9"/>
<dbReference type="InterPro" id="IPR023346">
    <property type="entry name" value="Lysozyme-like_dom_sf"/>
</dbReference>
<dbReference type="GO" id="GO:0008360">
    <property type="term" value="P:regulation of cell shape"/>
    <property type="evidence" value="ECO:0007669"/>
    <property type="project" value="UniProtKB-KW"/>
</dbReference>
<dbReference type="SUPFAM" id="SSF56601">
    <property type="entry name" value="beta-lactamase/transpeptidase-like"/>
    <property type="match status" value="1"/>
</dbReference>
<comment type="similarity">
    <text evidence="1">In the C-terminal section; belongs to the transpeptidase family.</text>
</comment>
<feature type="domain" description="Glycosyl transferase family 51" evidence="20">
    <location>
        <begin position="38"/>
        <end position="212"/>
    </location>
</feature>
<organism evidence="21 22">
    <name type="scientific">Alteribacter lacisalsi</name>
    <dbReference type="NCBI Taxonomy" id="2045244"/>
    <lineage>
        <taxon>Bacteria</taxon>
        <taxon>Bacillati</taxon>
        <taxon>Bacillota</taxon>
        <taxon>Bacilli</taxon>
        <taxon>Bacillales</taxon>
        <taxon>Bacillaceae</taxon>
        <taxon>Alteribacter</taxon>
    </lineage>
</organism>
<dbReference type="InterPro" id="IPR050396">
    <property type="entry name" value="Glycosyltr_51/Transpeptidase"/>
</dbReference>
<evidence type="ECO:0000259" key="20">
    <source>
        <dbReference type="Pfam" id="PF00912"/>
    </source>
</evidence>
<sequence length="707" mass="78302">MAALGITLYISVILYGNYAIDDKKLVMHEASVLTDHEGNEITKLFEENRQIVSKEEIPEHVKEAFIAVEDQRFYQHQGIDFRAIGRALYRDIMAGSAVEGGSTITQQLAKNTFLDHEKTLMRKTKEVLIAVNLERRYSKDDILEMYLNRIYFGQGAHGIEAASRLYFDKSVGDLNAAEGALLAALPKGPNAYSPIENPERSKNRRDLVLSLMERQGYLTADEAVRLQGTAMPTAMHNITDDPAYLTYVDLVLEEAEERYGLTREEVLQGGYTIEVPMNQELQQISYHKFQDPGSFPEDGTERQVEGAMAILDNRTGGAAAVQGGRDYVRQSFNRVTAKRQPGSAFKPPAVYAPALETGNYHPFSLLSDEEGADFNGYAVRNVSGIYAGEMTMYDAMKDSANVPAVALLEEIGILRSKAYLNEQQLDLEENGLAIALGGLDYGVSALELASLYIPFAAGGDYTEPFFITQITDRSGEEMAGRETVRNKVLSEQSAWSMTRMLEAAVDDGTAQAGYYAGGLAGKTGTTSFEGVSGGVRDLWFAGYTPEYTGAVWMGFDRTDEEHYLSDTSAVPTALFKSVLQEASESGVTDALAFEKPEGVDEVDEPIRFVDIGDLEAELTVSWTGTHIELNWTKSEDERLHYNIYEVDGSTLREIGTVQGENTFTVKRVNPFSNHEFVVVPYSPQTDREGPESNRTQANWRLFSQEAS</sequence>
<comment type="catalytic activity">
    <reaction evidence="17">
        <text>[GlcNAc-(1-&gt;4)-Mur2Ac(oyl-L-Ala-gamma-D-Glu-L-Lys-D-Ala-D-Ala)](n)-di-trans,octa-cis-undecaprenyl diphosphate + beta-D-GlcNAc-(1-&gt;4)-Mur2Ac(oyl-L-Ala-gamma-D-Glu-L-Lys-D-Ala-D-Ala)-di-trans,octa-cis-undecaprenyl diphosphate = [GlcNAc-(1-&gt;4)-Mur2Ac(oyl-L-Ala-gamma-D-Glu-L-Lys-D-Ala-D-Ala)](n+1)-di-trans,octa-cis-undecaprenyl diphosphate + di-trans,octa-cis-undecaprenyl diphosphate + H(+)</text>
        <dbReference type="Rhea" id="RHEA:23708"/>
        <dbReference type="Rhea" id="RHEA-COMP:9602"/>
        <dbReference type="Rhea" id="RHEA-COMP:9603"/>
        <dbReference type="ChEBI" id="CHEBI:15378"/>
        <dbReference type="ChEBI" id="CHEBI:58405"/>
        <dbReference type="ChEBI" id="CHEBI:60033"/>
        <dbReference type="ChEBI" id="CHEBI:78435"/>
        <dbReference type="EC" id="2.4.99.28"/>
    </reaction>
</comment>
<evidence type="ECO:0000256" key="8">
    <source>
        <dbReference type="ARBA" id="ARBA00022692"/>
    </source>
</evidence>
<feature type="domain" description="Penicillin-binding protein transpeptidase" evidence="19">
    <location>
        <begin position="306"/>
        <end position="579"/>
    </location>
</feature>
<evidence type="ECO:0000256" key="18">
    <source>
        <dbReference type="SAM" id="MobiDB-lite"/>
    </source>
</evidence>